<evidence type="ECO:0000313" key="1">
    <source>
        <dbReference type="EMBL" id="CZS92405.1"/>
    </source>
</evidence>
<keyword evidence="2" id="KW-1185">Reference proteome</keyword>
<gene>
    <name evidence="1" type="ORF">RAG0_02847</name>
</gene>
<accession>A0A1E1K2Q9</accession>
<organism evidence="1 2">
    <name type="scientific">Rhynchosporium agropyri</name>
    <dbReference type="NCBI Taxonomy" id="914238"/>
    <lineage>
        <taxon>Eukaryota</taxon>
        <taxon>Fungi</taxon>
        <taxon>Dikarya</taxon>
        <taxon>Ascomycota</taxon>
        <taxon>Pezizomycotina</taxon>
        <taxon>Leotiomycetes</taxon>
        <taxon>Helotiales</taxon>
        <taxon>Ploettnerulaceae</taxon>
        <taxon>Rhynchosporium</taxon>
    </lineage>
</organism>
<evidence type="ECO:0000313" key="2">
    <source>
        <dbReference type="Proteomes" id="UP000178912"/>
    </source>
</evidence>
<dbReference type="OrthoDB" id="4232626at2759"/>
<proteinExistence type="predicted"/>
<dbReference type="EMBL" id="FJUX01000012">
    <property type="protein sequence ID" value="CZS92405.1"/>
    <property type="molecule type" value="Genomic_DNA"/>
</dbReference>
<protein>
    <submittedName>
        <fullName evidence="1">Uncharacterized protein</fullName>
    </submittedName>
</protein>
<reference evidence="2" key="1">
    <citation type="submission" date="2016-03" db="EMBL/GenBank/DDBJ databases">
        <authorList>
            <person name="Guldener U."/>
        </authorList>
    </citation>
    <scope>NUCLEOTIDE SEQUENCE [LARGE SCALE GENOMIC DNA]</scope>
    <source>
        <strain evidence="2">04CH-RAC-A.6.1</strain>
    </source>
</reference>
<dbReference type="Proteomes" id="UP000178912">
    <property type="component" value="Unassembled WGS sequence"/>
</dbReference>
<name>A0A1E1K2Q9_9HELO</name>
<sequence>MTTSVSSCDSRWDPFDDLAEQQSHTQADNITLCRLIDWDSEREYDEEPPNHIRYSIEWKVTVNNRAIMPKDTEQDVVLAPSDYWEHFLEPKLKMFLHKKNRPLKAENTTVVVSITARSTPPLTKLFDDIKIDWSVIERQFIAWSELVRAGKKPKLTLSFNYVDTSLSTTTSVRPTGKRVRASRTQQMLAGRAAQIDEEEEASGRPSTWASVYRLMRCPGSCSSGPYCWVDPHGKKHYRISGPLVESLVEYIEEGHTLETHEDVPEHIRQELYDAAHRSLEAHKKSASTPAGVAPVTINMPPAPACQSCASISSPATTLVSNTCPVRAPVVPLGLPGFLDEQVAEYCAWQQSRVLASVWKADCIKACNVMINNAMDLNLIRANPDPQFLIAQGVSEGTAKRIVSDVDYWFERTKRRRIE</sequence>
<dbReference type="AlphaFoldDB" id="A0A1E1K2Q9"/>